<evidence type="ECO:0000259" key="2">
    <source>
        <dbReference type="Pfam" id="PF08718"/>
    </source>
</evidence>
<dbReference type="EMBL" id="HBGA01057464">
    <property type="protein sequence ID" value="CAD9010114.1"/>
    <property type="molecule type" value="Transcribed_RNA"/>
</dbReference>
<dbReference type="Pfam" id="PF08718">
    <property type="entry name" value="GLTP"/>
    <property type="match status" value="1"/>
</dbReference>
<dbReference type="SUPFAM" id="SSF110004">
    <property type="entry name" value="Glycolipid transfer protein, GLTP"/>
    <property type="match status" value="1"/>
</dbReference>
<evidence type="ECO:0000313" key="3">
    <source>
        <dbReference type="EMBL" id="CAD9010113.1"/>
    </source>
</evidence>
<dbReference type="GO" id="GO:0016020">
    <property type="term" value="C:membrane"/>
    <property type="evidence" value="ECO:0007669"/>
    <property type="project" value="TreeGrafter"/>
</dbReference>
<dbReference type="InterPro" id="IPR036497">
    <property type="entry name" value="GLTP_sf"/>
</dbReference>
<dbReference type="PANTHER" id="PTHR10219">
    <property type="entry name" value="GLYCOLIPID TRANSFER PROTEIN-RELATED"/>
    <property type="match status" value="1"/>
</dbReference>
<evidence type="ECO:0000313" key="4">
    <source>
        <dbReference type="EMBL" id="CAD9010114.1"/>
    </source>
</evidence>
<dbReference type="EMBL" id="HBGA01057463">
    <property type="protein sequence ID" value="CAD9010113.1"/>
    <property type="molecule type" value="Transcribed_RNA"/>
</dbReference>
<sequence length="193" mass="21524">MTDLCRQSKVEPGKILVAPFLDVCRKLLEMTNAFGTAFSPVRKDISRNISIVEATQGYKNNPSVDMFTMVLADVATNGAGDGQCACSLLWLKRAMEFLVQLMANMMGDRSLSMNKAFSESYDKTLKPFHGRAVQWLIYGVTKVLPSREFCEKEFGGGEDVYTPGTEFVDTFAPVLKELDTWLRANGLNDEKRA</sequence>
<feature type="domain" description="Glycolipid transfer protein" evidence="2">
    <location>
        <begin position="15"/>
        <end position="148"/>
    </location>
</feature>
<reference evidence="3" key="1">
    <citation type="submission" date="2021-01" db="EMBL/GenBank/DDBJ databases">
        <authorList>
            <person name="Corre E."/>
            <person name="Pelletier E."/>
            <person name="Niang G."/>
            <person name="Scheremetjew M."/>
            <person name="Finn R."/>
            <person name="Kale V."/>
            <person name="Holt S."/>
            <person name="Cochrane G."/>
            <person name="Meng A."/>
            <person name="Brown T."/>
            <person name="Cohen L."/>
        </authorList>
    </citation>
    <scope>NUCLEOTIDE SEQUENCE</scope>
    <source>
        <strain evidence="3">NIES-381</strain>
    </source>
</reference>
<protein>
    <recommendedName>
        <fullName evidence="2">Glycolipid transfer protein domain-containing protein</fullName>
    </recommendedName>
</protein>
<dbReference type="GO" id="GO:1902387">
    <property type="term" value="F:ceramide 1-phosphate binding"/>
    <property type="evidence" value="ECO:0007669"/>
    <property type="project" value="TreeGrafter"/>
</dbReference>
<dbReference type="AlphaFoldDB" id="A0A6U7ZYZ6"/>
<dbReference type="GO" id="GO:0005829">
    <property type="term" value="C:cytosol"/>
    <property type="evidence" value="ECO:0007669"/>
    <property type="project" value="TreeGrafter"/>
</dbReference>
<keyword evidence="1" id="KW-0813">Transport</keyword>
<dbReference type="PANTHER" id="PTHR10219:SF25">
    <property type="entry name" value="PLECKSTRIN HOMOLOGY DOMAIN-CONTAINING FAMILY A MEMBER 8"/>
    <property type="match status" value="1"/>
</dbReference>
<dbReference type="InterPro" id="IPR014830">
    <property type="entry name" value="Glycolipid_transfer_prot_dom"/>
</dbReference>
<accession>A0A6U7ZYZ6</accession>
<name>A0A6U7ZYZ6_9EUGL</name>
<dbReference type="GO" id="GO:1902388">
    <property type="term" value="F:ceramide 1-phosphate transfer activity"/>
    <property type="evidence" value="ECO:0007669"/>
    <property type="project" value="TreeGrafter"/>
</dbReference>
<evidence type="ECO:0000256" key="1">
    <source>
        <dbReference type="ARBA" id="ARBA00022448"/>
    </source>
</evidence>
<dbReference type="Gene3D" id="1.10.3520.10">
    <property type="entry name" value="Glycolipid transfer protein"/>
    <property type="match status" value="1"/>
</dbReference>
<organism evidence="3">
    <name type="scientific">Eutreptiella gymnastica</name>
    <dbReference type="NCBI Taxonomy" id="73025"/>
    <lineage>
        <taxon>Eukaryota</taxon>
        <taxon>Discoba</taxon>
        <taxon>Euglenozoa</taxon>
        <taxon>Euglenida</taxon>
        <taxon>Spirocuta</taxon>
        <taxon>Euglenophyceae</taxon>
        <taxon>Eutreptiales</taxon>
        <taxon>Eutreptiaceae</taxon>
        <taxon>Eutreptiella</taxon>
    </lineage>
</organism>
<proteinExistence type="predicted"/>
<gene>
    <name evidence="3" type="ORF">EGYM00392_LOCUS21208</name>
    <name evidence="4" type="ORF">EGYM00392_LOCUS21209</name>
</gene>